<evidence type="ECO:0000313" key="2">
    <source>
        <dbReference type="Proteomes" id="UP001497623"/>
    </source>
</evidence>
<gene>
    <name evidence="1" type="ORF">MNOR_LOCUS22129</name>
</gene>
<keyword evidence="2" id="KW-1185">Reference proteome</keyword>
<accession>A0AAV2RDJ1</accession>
<proteinExistence type="predicted"/>
<organism evidence="1 2">
    <name type="scientific">Meganyctiphanes norvegica</name>
    <name type="common">Northern krill</name>
    <name type="synonym">Thysanopoda norvegica</name>
    <dbReference type="NCBI Taxonomy" id="48144"/>
    <lineage>
        <taxon>Eukaryota</taxon>
        <taxon>Metazoa</taxon>
        <taxon>Ecdysozoa</taxon>
        <taxon>Arthropoda</taxon>
        <taxon>Crustacea</taxon>
        <taxon>Multicrustacea</taxon>
        <taxon>Malacostraca</taxon>
        <taxon>Eumalacostraca</taxon>
        <taxon>Eucarida</taxon>
        <taxon>Euphausiacea</taxon>
        <taxon>Euphausiidae</taxon>
        <taxon>Meganyctiphanes</taxon>
    </lineage>
</organism>
<dbReference type="EMBL" id="CAXKWB010018368">
    <property type="protein sequence ID" value="CAL4120833.1"/>
    <property type="molecule type" value="Genomic_DNA"/>
</dbReference>
<feature type="non-terminal residue" evidence="1">
    <location>
        <position position="1"/>
    </location>
</feature>
<reference evidence="1 2" key="1">
    <citation type="submission" date="2024-05" db="EMBL/GenBank/DDBJ databases">
        <authorList>
            <person name="Wallberg A."/>
        </authorList>
    </citation>
    <scope>NUCLEOTIDE SEQUENCE [LARGE SCALE GENOMIC DNA]</scope>
</reference>
<comment type="caution">
    <text evidence="1">The sequence shown here is derived from an EMBL/GenBank/DDBJ whole genome shotgun (WGS) entry which is preliminary data.</text>
</comment>
<sequence length="169" mass="19329">VVTFTIENSDYHQGNLYCSGGTSDCVSTGDHKATQFYVYKEHPIEDGYVIRNNELIVLQPVNAAEKWLDCWHTHQDCGYEFARDPSDFANGEEWTNAMEQHFRIKPSGNSSLTQTGDLVHLIYVESEGSATCIRTSDQPQEDLDKVYWDGEGDHCTYDHNTKWRITLLD</sequence>
<protein>
    <submittedName>
        <fullName evidence="1">Uncharacterized protein</fullName>
    </submittedName>
</protein>
<dbReference type="Proteomes" id="UP001497623">
    <property type="component" value="Unassembled WGS sequence"/>
</dbReference>
<name>A0AAV2RDJ1_MEGNR</name>
<evidence type="ECO:0000313" key="1">
    <source>
        <dbReference type="EMBL" id="CAL4120833.1"/>
    </source>
</evidence>
<dbReference type="AlphaFoldDB" id="A0AAV2RDJ1"/>